<dbReference type="OrthoDB" id="9765065at2"/>
<evidence type="ECO:0000256" key="2">
    <source>
        <dbReference type="ARBA" id="ARBA00022723"/>
    </source>
</evidence>
<evidence type="ECO:0000313" key="7">
    <source>
        <dbReference type="EMBL" id="SDM93386.1"/>
    </source>
</evidence>
<dbReference type="Gene3D" id="3.40.720.10">
    <property type="entry name" value="Alkaline Phosphatase, subunit A"/>
    <property type="match status" value="1"/>
</dbReference>
<dbReference type="Proteomes" id="UP000199440">
    <property type="component" value="Unassembled WGS sequence"/>
</dbReference>
<name>A0A1G9XAD0_9FLAO</name>
<evidence type="ECO:0000259" key="6">
    <source>
        <dbReference type="Pfam" id="PF00884"/>
    </source>
</evidence>
<dbReference type="GO" id="GO:0046872">
    <property type="term" value="F:metal ion binding"/>
    <property type="evidence" value="ECO:0007669"/>
    <property type="project" value="UniProtKB-KW"/>
</dbReference>
<evidence type="ECO:0000256" key="3">
    <source>
        <dbReference type="ARBA" id="ARBA00022801"/>
    </source>
</evidence>
<keyword evidence="8" id="KW-1185">Reference proteome</keyword>
<dbReference type="Gene3D" id="3.30.1120.10">
    <property type="match status" value="1"/>
</dbReference>
<dbReference type="EMBL" id="FNGV01000017">
    <property type="protein sequence ID" value="SDM93386.1"/>
    <property type="molecule type" value="Genomic_DNA"/>
</dbReference>
<keyword evidence="2" id="KW-0479">Metal-binding</keyword>
<evidence type="ECO:0000256" key="5">
    <source>
        <dbReference type="SAM" id="SignalP"/>
    </source>
</evidence>
<dbReference type="PANTHER" id="PTHR42693">
    <property type="entry name" value="ARYLSULFATASE FAMILY MEMBER"/>
    <property type="match status" value="1"/>
</dbReference>
<comment type="similarity">
    <text evidence="1">Belongs to the sulfatase family.</text>
</comment>
<organism evidence="7 8">
    <name type="scientific">Kriegella aquimaris</name>
    <dbReference type="NCBI Taxonomy" id="192904"/>
    <lineage>
        <taxon>Bacteria</taxon>
        <taxon>Pseudomonadati</taxon>
        <taxon>Bacteroidota</taxon>
        <taxon>Flavobacteriia</taxon>
        <taxon>Flavobacteriales</taxon>
        <taxon>Flavobacteriaceae</taxon>
        <taxon>Kriegella</taxon>
    </lineage>
</organism>
<evidence type="ECO:0000256" key="1">
    <source>
        <dbReference type="ARBA" id="ARBA00008779"/>
    </source>
</evidence>
<dbReference type="Pfam" id="PF00884">
    <property type="entry name" value="Sulfatase"/>
    <property type="match status" value="1"/>
</dbReference>
<dbReference type="InterPro" id="IPR050738">
    <property type="entry name" value="Sulfatase"/>
</dbReference>
<feature type="signal peptide" evidence="5">
    <location>
        <begin position="1"/>
        <end position="18"/>
    </location>
</feature>
<dbReference type="STRING" id="192904.SAMN04488514_11768"/>
<dbReference type="SUPFAM" id="SSF53649">
    <property type="entry name" value="Alkaline phosphatase-like"/>
    <property type="match status" value="1"/>
</dbReference>
<dbReference type="CDD" id="cd16025">
    <property type="entry name" value="PAS_like"/>
    <property type="match status" value="1"/>
</dbReference>
<dbReference type="PROSITE" id="PS51257">
    <property type="entry name" value="PROKAR_LIPOPROTEIN"/>
    <property type="match status" value="1"/>
</dbReference>
<dbReference type="GO" id="GO:0004065">
    <property type="term" value="F:arylsulfatase activity"/>
    <property type="evidence" value="ECO:0007669"/>
    <property type="project" value="TreeGrafter"/>
</dbReference>
<feature type="domain" description="Sulfatase N-terminal" evidence="6">
    <location>
        <begin position="30"/>
        <end position="452"/>
    </location>
</feature>
<dbReference type="AlphaFoldDB" id="A0A1G9XAD0"/>
<evidence type="ECO:0000313" key="8">
    <source>
        <dbReference type="Proteomes" id="UP000199440"/>
    </source>
</evidence>
<dbReference type="RefSeq" id="WP_089895032.1">
    <property type="nucleotide sequence ID" value="NZ_FNGV01000017.1"/>
</dbReference>
<keyword evidence="5" id="KW-0732">Signal</keyword>
<accession>A0A1G9XAD0</accession>
<dbReference type="PANTHER" id="PTHR42693:SF53">
    <property type="entry name" value="ENDO-4-O-SULFATASE"/>
    <property type="match status" value="1"/>
</dbReference>
<protein>
    <submittedName>
        <fullName evidence="7">Arylsulfatase</fullName>
    </submittedName>
</protein>
<sequence length="564" mass="63680">MIRHKLVIVSLLSLIALASCSTDKQQNIQPNIILIMSDDMGYSDIGCYGGVINTPVLDGLAENGLRFTQFYNTSRCCPTRASLITGLYQHQAGIGHMMNDRGSDAYRGDLSKNAVTIAEVLKQAGYATYMSGKWHVTPYKPSEANQSKHNWPLQRGFDKFFGTINGAGSFYDPNSLARGNEFIAPSEDFYYTDAISDNAVKFIEEHNTDKPFFMYLPYTAAHWPMHAKPEDIAKYKGKFDEGWGALRQTKYEQMVAMGLIKPEWKLSEKDGIPDWEDAERKSWYSSLMEVYAAMVDCMDQGIGKVMTSLDKKGIKEKTLIFFLQDNGGCAEEYGFVDTIAPHYNDINPDEKKPMEKGEFQTDMVPRYTRDGRPVLVGKGLTPGTDDTYLGYGKPWANASNTPFRTYKHWVHEGGIATPLIVHWPSGISAKNEFRHQPGHLIDIMATCIDVAGGDYPKTFNGNTITPLEGISLTPAFENQDLEDRAIFWEHEGNKAVRLGKYKLVSKWKKDSEYNWELYDLESDRSEINDLIQKMPEKATELETLWKGWAKKAGVLTWSEKQPIG</sequence>
<dbReference type="InterPro" id="IPR000917">
    <property type="entry name" value="Sulfatase_N"/>
</dbReference>
<proteinExistence type="inferred from homology"/>
<dbReference type="InterPro" id="IPR017850">
    <property type="entry name" value="Alkaline_phosphatase_core_sf"/>
</dbReference>
<gene>
    <name evidence="7" type="ORF">SAMN04488514_11768</name>
</gene>
<keyword evidence="3" id="KW-0378">Hydrolase</keyword>
<evidence type="ECO:0000256" key="4">
    <source>
        <dbReference type="ARBA" id="ARBA00022837"/>
    </source>
</evidence>
<keyword evidence="4" id="KW-0106">Calcium</keyword>
<feature type="chain" id="PRO_5011563732" evidence="5">
    <location>
        <begin position="19"/>
        <end position="564"/>
    </location>
</feature>
<dbReference type="PROSITE" id="PS00149">
    <property type="entry name" value="SULFATASE_2"/>
    <property type="match status" value="1"/>
</dbReference>
<reference evidence="7 8" key="1">
    <citation type="submission" date="2016-10" db="EMBL/GenBank/DDBJ databases">
        <authorList>
            <person name="de Groot N.N."/>
        </authorList>
    </citation>
    <scope>NUCLEOTIDE SEQUENCE [LARGE SCALE GENOMIC DNA]</scope>
    <source>
        <strain evidence="7 8">DSM 19886</strain>
    </source>
</reference>
<dbReference type="InterPro" id="IPR024607">
    <property type="entry name" value="Sulfatase_CS"/>
</dbReference>